<dbReference type="GO" id="GO:0005737">
    <property type="term" value="C:cytoplasm"/>
    <property type="evidence" value="ECO:0007669"/>
    <property type="project" value="UniProtKB-SubCell"/>
</dbReference>
<keyword evidence="6" id="KW-0653">Protein transport</keyword>
<dbReference type="AlphaFoldDB" id="A0A6A4VXI3"/>
<dbReference type="PROSITE" id="PS50166">
    <property type="entry name" value="IMPORTIN_B_NT"/>
    <property type="match status" value="1"/>
</dbReference>
<name>A0A6A4VXI3_AMPAM</name>
<dbReference type="InterPro" id="IPR016024">
    <property type="entry name" value="ARM-type_fold"/>
</dbReference>
<evidence type="ECO:0000256" key="6">
    <source>
        <dbReference type="ARBA" id="ARBA00022927"/>
    </source>
</evidence>
<evidence type="ECO:0000256" key="4">
    <source>
        <dbReference type="ARBA" id="ARBA00022490"/>
    </source>
</evidence>
<dbReference type="SUPFAM" id="SSF48371">
    <property type="entry name" value="ARM repeat"/>
    <property type="match status" value="2"/>
</dbReference>
<dbReference type="EMBL" id="VIIS01001701">
    <property type="protein sequence ID" value="KAF0294141.1"/>
    <property type="molecule type" value="Genomic_DNA"/>
</dbReference>
<proteinExistence type="predicted"/>
<gene>
    <name evidence="9" type="primary">IPO4_1</name>
    <name evidence="9" type="ORF">FJT64_008160</name>
</gene>
<dbReference type="Gene3D" id="1.25.10.10">
    <property type="entry name" value="Leucine-rich Repeat Variant"/>
    <property type="match status" value="1"/>
</dbReference>
<organism evidence="9 10">
    <name type="scientific">Amphibalanus amphitrite</name>
    <name type="common">Striped barnacle</name>
    <name type="synonym">Balanus amphitrite</name>
    <dbReference type="NCBI Taxonomy" id="1232801"/>
    <lineage>
        <taxon>Eukaryota</taxon>
        <taxon>Metazoa</taxon>
        <taxon>Ecdysozoa</taxon>
        <taxon>Arthropoda</taxon>
        <taxon>Crustacea</taxon>
        <taxon>Multicrustacea</taxon>
        <taxon>Cirripedia</taxon>
        <taxon>Thoracica</taxon>
        <taxon>Thoracicalcarea</taxon>
        <taxon>Balanomorpha</taxon>
        <taxon>Balanoidea</taxon>
        <taxon>Balanidae</taxon>
        <taxon>Amphibalaninae</taxon>
        <taxon>Amphibalanus</taxon>
    </lineage>
</organism>
<dbReference type="GO" id="GO:0006606">
    <property type="term" value="P:protein import into nucleus"/>
    <property type="evidence" value="ECO:0007669"/>
    <property type="project" value="InterPro"/>
</dbReference>
<dbReference type="PANTHER" id="PTHR10527">
    <property type="entry name" value="IMPORTIN BETA"/>
    <property type="match status" value="1"/>
</dbReference>
<dbReference type="Pfam" id="PF02985">
    <property type="entry name" value="HEAT"/>
    <property type="match status" value="1"/>
</dbReference>
<feature type="domain" description="Importin N-terminal" evidence="8">
    <location>
        <begin position="24"/>
        <end position="108"/>
    </location>
</feature>
<dbReference type="InterPro" id="IPR000357">
    <property type="entry name" value="HEAT"/>
</dbReference>
<keyword evidence="5" id="KW-0677">Repeat</keyword>
<evidence type="ECO:0000256" key="3">
    <source>
        <dbReference type="ARBA" id="ARBA00022448"/>
    </source>
</evidence>
<dbReference type="SMART" id="SM00913">
    <property type="entry name" value="IBN_N"/>
    <property type="match status" value="1"/>
</dbReference>
<protein>
    <submittedName>
        <fullName evidence="9">Importin-4</fullName>
    </submittedName>
</protein>
<evidence type="ECO:0000256" key="5">
    <source>
        <dbReference type="ARBA" id="ARBA00022737"/>
    </source>
</evidence>
<dbReference type="InterPro" id="IPR011989">
    <property type="entry name" value="ARM-like"/>
</dbReference>
<keyword evidence="10" id="KW-1185">Reference proteome</keyword>
<dbReference type="OrthoDB" id="7862313at2759"/>
<dbReference type="GO" id="GO:0005634">
    <property type="term" value="C:nucleus"/>
    <property type="evidence" value="ECO:0007669"/>
    <property type="project" value="UniProtKB-SubCell"/>
</dbReference>
<dbReference type="Proteomes" id="UP000440578">
    <property type="component" value="Unassembled WGS sequence"/>
</dbReference>
<evidence type="ECO:0000256" key="1">
    <source>
        <dbReference type="ARBA" id="ARBA00004123"/>
    </source>
</evidence>
<comment type="subcellular location">
    <subcellularLocation>
        <location evidence="2">Cytoplasm</location>
    </subcellularLocation>
    <subcellularLocation>
        <location evidence="1">Nucleus</location>
    </subcellularLocation>
</comment>
<dbReference type="Pfam" id="PF03810">
    <property type="entry name" value="IBN_N"/>
    <property type="match status" value="1"/>
</dbReference>
<dbReference type="GO" id="GO:0031267">
    <property type="term" value="F:small GTPase binding"/>
    <property type="evidence" value="ECO:0007669"/>
    <property type="project" value="InterPro"/>
</dbReference>
<dbReference type="InterPro" id="IPR001494">
    <property type="entry name" value="Importin-beta_N"/>
</dbReference>
<comment type="caution">
    <text evidence="9">The sequence shown here is derived from an EMBL/GenBank/DDBJ whole genome shotgun (WGS) entry which is preliminary data.</text>
</comment>
<evidence type="ECO:0000256" key="2">
    <source>
        <dbReference type="ARBA" id="ARBA00004496"/>
    </source>
</evidence>
<evidence type="ECO:0000259" key="8">
    <source>
        <dbReference type="PROSITE" id="PS50166"/>
    </source>
</evidence>
<accession>A0A6A4VXI3</accession>
<dbReference type="InterPro" id="IPR040122">
    <property type="entry name" value="Importin_beta"/>
</dbReference>
<dbReference type="InterPro" id="IPR057672">
    <property type="entry name" value="TPR_IPO4/5"/>
</dbReference>
<sequence length="1076" mass="118305">MTVENMETVLNRLLVADNNVIQQATEELKTLLQQPGAVEQLCAVLGTSSSPQVRQYAAVILRKRLAKARMWAKLGDQFQNRLKEEILRVLAAEPERFIKSSIAQVVGTIAKHELPEHRWPALLDFLSQTMTSESLQDKELGIYTLSIISQSCAEQLCPHVATLLNLFGLLLATPSPAVHYHVILAMTNLTPVMSSDQLTGFQALLPPVLRSISGLAGHDEDQAMEALDLVDALVEQEVAILVPHVPAVVELCLRLAADANLGEPLRCKALHCIDWMTRLKKKVITKHKLVEPILSVVMPLLCTKSDDDEDDSEVTEESNTLVTASTRLIDSLAINLPPEKLLAPLLQHVQLLLESNDEYQRKAAFLALAMTAEGCSERVRTKYLAGWLQHVCAGIQHPSTVVRNAALFALGQFAEHLQPDIAKYSTELMPVLFTYLASITSTLQSGGKDPPGCDRMFYALETFCETLGEDVMQYLPPLMQNLLQLLQLPGDGHQHVRELAISAVGALGNAAREGLVPYFEPVMMALRQYLLAERSGENGELQVQALDTLGVLAKTIGPATFGPLCGESMTLGISLVEKHDDPDMRRAAYGLFASVSTVMKEQMQSYLPKITEWMCETLASIEGVTLQYRDEEGTAPAVLELFEDVSAGDEDLEDTADEDDDDEDVTGYNVENSYLDEKEDALNSLRILAEECGPVFLPHLEKCFDETYKLLIHPQDDIRKAAVDALAQFCVSLSRSDAVEGLQQALSVFVPKMHELVKTDDEAIVVMSALDGYAEVLKAVGPPVLKGEGHLDAILNSVRDVMAYKTACQDQRESDEDDSEYDEMLIEYAGDVVPSLGRALPTQQFIQVFMDLYPQLLNKTKRTRSDTERSFAVGCLAECLEFLGEEAVRQLFAQLLAIFLAAAGDADSDDVQSNAVFGLGELARRAGGETSRSEFPAMLSALSGALGSTKKHRTRDNICGAVARLILVDTDAVPMDQVFPVFVSCLPLREDFTENETVFRCLAHLYGRRHPCLGGHMAELLSCAATIHATRQEKEGETATLVREFVLSVRRDFPDQYSGLVPTLPAELQNKLAAIS</sequence>
<reference evidence="9 10" key="1">
    <citation type="submission" date="2019-07" db="EMBL/GenBank/DDBJ databases">
        <title>Draft genome assembly of a fouling barnacle, Amphibalanus amphitrite (Darwin, 1854): The first reference genome for Thecostraca.</title>
        <authorList>
            <person name="Kim W."/>
        </authorList>
    </citation>
    <scope>NUCLEOTIDE SEQUENCE [LARGE SCALE GENOMIC DNA]</scope>
    <source>
        <strain evidence="9">SNU_AA5</strain>
        <tissue evidence="9">Soma without cirri and trophi</tissue>
    </source>
</reference>
<dbReference type="Pfam" id="PF25780">
    <property type="entry name" value="TPR_IPO5"/>
    <property type="match status" value="1"/>
</dbReference>
<evidence type="ECO:0000313" key="10">
    <source>
        <dbReference type="Proteomes" id="UP000440578"/>
    </source>
</evidence>
<keyword evidence="4" id="KW-0963">Cytoplasm</keyword>
<evidence type="ECO:0000313" key="9">
    <source>
        <dbReference type="EMBL" id="KAF0294141.1"/>
    </source>
</evidence>
<keyword evidence="3" id="KW-0813">Transport</keyword>
<keyword evidence="7" id="KW-0539">Nucleus</keyword>
<evidence type="ECO:0000256" key="7">
    <source>
        <dbReference type="ARBA" id="ARBA00023242"/>
    </source>
</evidence>